<gene>
    <name evidence="3" type="ORF">ADS79_16905</name>
    <name evidence="2" type="ORF">BRE01_36860</name>
</gene>
<organism evidence="3 4">
    <name type="scientific">Brevibacillus reuszeri</name>
    <dbReference type="NCBI Taxonomy" id="54915"/>
    <lineage>
        <taxon>Bacteria</taxon>
        <taxon>Bacillati</taxon>
        <taxon>Bacillota</taxon>
        <taxon>Bacilli</taxon>
        <taxon>Bacillales</taxon>
        <taxon>Paenibacillaceae</taxon>
        <taxon>Brevibacillus</taxon>
    </lineage>
</organism>
<keyword evidence="5" id="KW-1185">Reference proteome</keyword>
<evidence type="ECO:0000313" key="3">
    <source>
        <dbReference type="EMBL" id="KNB70586.1"/>
    </source>
</evidence>
<evidence type="ECO:0000313" key="4">
    <source>
        <dbReference type="Proteomes" id="UP000036834"/>
    </source>
</evidence>
<dbReference type="PROSITE" id="PS51257">
    <property type="entry name" value="PROKAR_LIPOPROTEIN"/>
    <property type="match status" value="1"/>
</dbReference>
<feature type="chain" id="PRO_5039097849" description="Lipoprotein" evidence="1">
    <location>
        <begin position="20"/>
        <end position="172"/>
    </location>
</feature>
<dbReference type="RefSeq" id="WP_049739583.1">
    <property type="nucleotide sequence ID" value="NZ_BJON01000014.1"/>
</dbReference>
<dbReference type="STRING" id="54915.ADS79_16905"/>
<dbReference type="Proteomes" id="UP000319578">
    <property type="component" value="Unassembled WGS sequence"/>
</dbReference>
<proteinExistence type="predicted"/>
<reference evidence="4" key="1">
    <citation type="submission" date="2015-07" db="EMBL/GenBank/DDBJ databases">
        <title>Genome sequencing project for genomic taxonomy and phylogenomics of Bacillus-like bacteria.</title>
        <authorList>
            <person name="Liu B."/>
            <person name="Wang J."/>
            <person name="Zhu Y."/>
            <person name="Liu G."/>
            <person name="Chen Q."/>
            <person name="Chen Z."/>
            <person name="Lan J."/>
            <person name="Che J."/>
            <person name="Ge C."/>
            <person name="Shi H."/>
            <person name="Pan Z."/>
            <person name="Liu X."/>
        </authorList>
    </citation>
    <scope>NUCLEOTIDE SEQUENCE [LARGE SCALE GENOMIC DNA]</scope>
    <source>
        <strain evidence="4">DSM 9887</strain>
    </source>
</reference>
<name>A0A0K9YPI4_9BACL</name>
<evidence type="ECO:0000313" key="2">
    <source>
        <dbReference type="EMBL" id="GED69984.1"/>
    </source>
</evidence>
<evidence type="ECO:0000256" key="1">
    <source>
        <dbReference type="SAM" id="SignalP"/>
    </source>
</evidence>
<feature type="signal peptide" evidence="1">
    <location>
        <begin position="1"/>
        <end position="19"/>
    </location>
</feature>
<dbReference type="OrthoDB" id="9762883at2"/>
<comment type="caution">
    <text evidence="3">The sequence shown here is derived from an EMBL/GenBank/DDBJ whole genome shotgun (WGS) entry which is preliminary data.</text>
</comment>
<evidence type="ECO:0000313" key="5">
    <source>
        <dbReference type="Proteomes" id="UP000319578"/>
    </source>
</evidence>
<reference evidence="2 5" key="3">
    <citation type="submission" date="2019-06" db="EMBL/GenBank/DDBJ databases">
        <title>Whole genome shotgun sequence of Brevibacillus reuszeri NBRC 15719.</title>
        <authorList>
            <person name="Hosoyama A."/>
            <person name="Uohara A."/>
            <person name="Ohji S."/>
            <person name="Ichikawa N."/>
        </authorList>
    </citation>
    <scope>NUCLEOTIDE SEQUENCE [LARGE SCALE GENOMIC DNA]</scope>
    <source>
        <strain evidence="2 5">NBRC 15719</strain>
    </source>
</reference>
<sequence length="172" mass="19285">MVKKFIVVCSLIMFLVGCANTETITLPLEEKDVSQLMAEKMDIAGWNFSRKDDTYSFRSVPSDPNAEGVTLDVNAKTGTVYERTSGLPQTNLVRKDAPNFLQVTNGEIFKSEINKMAKQVLDKNGLTPDNDNWISGGYGEGFIYGDVKKDGKKITIKLDIFTEEWEEIDNPF</sequence>
<accession>A0A0K9YPI4</accession>
<dbReference type="PATRIC" id="fig|54915.3.peg.2442"/>
<dbReference type="EMBL" id="BJON01000014">
    <property type="protein sequence ID" value="GED69984.1"/>
    <property type="molecule type" value="Genomic_DNA"/>
</dbReference>
<reference evidence="3" key="2">
    <citation type="submission" date="2015-07" db="EMBL/GenBank/DDBJ databases">
        <title>MeaNS - Measles Nucleotide Surveillance Program.</title>
        <authorList>
            <person name="Tran T."/>
            <person name="Druce J."/>
        </authorList>
    </citation>
    <scope>NUCLEOTIDE SEQUENCE</scope>
    <source>
        <strain evidence="3">DSM 9887</strain>
    </source>
</reference>
<dbReference type="AlphaFoldDB" id="A0A0K9YPI4"/>
<dbReference type="EMBL" id="LGIQ01000009">
    <property type="protein sequence ID" value="KNB70586.1"/>
    <property type="molecule type" value="Genomic_DNA"/>
</dbReference>
<dbReference type="Proteomes" id="UP000036834">
    <property type="component" value="Unassembled WGS sequence"/>
</dbReference>
<evidence type="ECO:0008006" key="6">
    <source>
        <dbReference type="Google" id="ProtNLM"/>
    </source>
</evidence>
<keyword evidence="1" id="KW-0732">Signal</keyword>
<protein>
    <recommendedName>
        <fullName evidence="6">Lipoprotein</fullName>
    </recommendedName>
</protein>